<dbReference type="GO" id="GO:0016787">
    <property type="term" value="F:hydrolase activity"/>
    <property type="evidence" value="ECO:0007669"/>
    <property type="project" value="UniProtKB-KW"/>
</dbReference>
<dbReference type="GO" id="GO:0000166">
    <property type="term" value="F:nucleotide binding"/>
    <property type="evidence" value="ECO:0007669"/>
    <property type="project" value="UniProtKB-KW"/>
</dbReference>
<dbReference type="SUPFAM" id="SSF56300">
    <property type="entry name" value="Metallo-dependent phosphatases"/>
    <property type="match status" value="1"/>
</dbReference>
<reference evidence="6 7" key="1">
    <citation type="journal article" date="2019" name="Sci. Rep.">
        <title>Nanopore sequencing improves the draft genome of the human pathogenic amoeba Naegleria fowleri.</title>
        <authorList>
            <person name="Liechti N."/>
            <person name="Schurch N."/>
            <person name="Bruggmann R."/>
            <person name="Wittwer M."/>
        </authorList>
    </citation>
    <scope>NUCLEOTIDE SEQUENCE [LARGE SCALE GENOMIC DNA]</scope>
    <source>
        <strain evidence="6 7">ATCC 30894</strain>
    </source>
</reference>
<dbReference type="InterPro" id="IPR004843">
    <property type="entry name" value="Calcineurin-like_PHP"/>
</dbReference>
<dbReference type="VEuPathDB" id="AmoebaDB:FDP41_003406"/>
<dbReference type="Gene3D" id="3.90.780.10">
    <property type="entry name" value="5'-Nucleotidase, C-terminal domain"/>
    <property type="match status" value="1"/>
</dbReference>
<dbReference type="PANTHER" id="PTHR11575:SF48">
    <property type="entry name" value="5'-NUCLEOTIDASE"/>
    <property type="match status" value="1"/>
</dbReference>
<organism evidence="6 7">
    <name type="scientific">Naegleria fowleri</name>
    <name type="common">Brain eating amoeba</name>
    <dbReference type="NCBI Taxonomy" id="5763"/>
    <lineage>
        <taxon>Eukaryota</taxon>
        <taxon>Discoba</taxon>
        <taxon>Heterolobosea</taxon>
        <taxon>Tetramitia</taxon>
        <taxon>Eutetramitia</taxon>
        <taxon>Vahlkampfiidae</taxon>
        <taxon>Naegleria</taxon>
    </lineage>
</organism>
<dbReference type="InterPro" id="IPR006179">
    <property type="entry name" value="5_nucleotidase/apyrase"/>
</dbReference>
<dbReference type="RefSeq" id="XP_044562127.1">
    <property type="nucleotide sequence ID" value="XM_044706707.1"/>
</dbReference>
<evidence type="ECO:0000256" key="1">
    <source>
        <dbReference type="ARBA" id="ARBA00006654"/>
    </source>
</evidence>
<dbReference type="OMA" id="QINFPII"/>
<accession>A0A6A5BT64</accession>
<evidence type="ECO:0000313" key="7">
    <source>
        <dbReference type="Proteomes" id="UP000444721"/>
    </source>
</evidence>
<proteinExistence type="inferred from homology"/>
<evidence type="ECO:0008006" key="8">
    <source>
        <dbReference type="Google" id="ProtNLM"/>
    </source>
</evidence>
<sequence length="545" mass="61572">MITYLQRKKNLPRTETVNFTNITLLMVNDVYEMLPDDKGVGGLAELSTMIDNEKSKSRFAIATLNGDFLSASTLAEKYKGAHMIDVVNQMPIDFVCPGNHEFDFGSEVLEQRIAESRFSWICSNIVYNNGDDTSYDNSDQNILKGCLRKKILTDPSLDGLKIGLFGLCTKNSEYLSRPGKLIKFLPSIPIARKMVNELRNQDKCDVVIALTHLNIADDKELVKRVPGIDIVLGGHDHEPFTVVRENCLIHKAGHDGQFLTRIDLRIEKNKTTVQDEHFQTVKVYPSCNMMINHGYKPKKKVADVIEKYMSTLPPGIMEQIGVTESKLYSSTESCRTKETTFGNFVADLLLDVFGCEIAMFNGGGIRGDRFYDAGKKITRYDMLKEFPFPNELALTNILGKDLLAAVEEGVQKAEKVVGAFPHFSKGIKIIYDSKKPPLHRVVEMTFNGDKIDEQRVYRFATVTYLLKGGDGYTSLQKAQIVDHEKNNHKIFDIVVEWIEHHRTLKAEIEHRIVDLARETITNKWSGTKGGEDDDNFVQVGDNLLF</sequence>
<dbReference type="VEuPathDB" id="AmoebaDB:NF0062700"/>
<evidence type="ECO:0000256" key="3">
    <source>
        <dbReference type="RuleBase" id="RU362119"/>
    </source>
</evidence>
<evidence type="ECO:0000259" key="4">
    <source>
        <dbReference type="Pfam" id="PF00149"/>
    </source>
</evidence>
<keyword evidence="7" id="KW-1185">Reference proteome</keyword>
<evidence type="ECO:0000259" key="5">
    <source>
        <dbReference type="Pfam" id="PF02872"/>
    </source>
</evidence>
<feature type="domain" description="Calcineurin-like phosphoesterase" evidence="4">
    <location>
        <begin position="23"/>
        <end position="239"/>
    </location>
</feature>
<dbReference type="Gene3D" id="3.60.21.10">
    <property type="match status" value="1"/>
</dbReference>
<dbReference type="Proteomes" id="UP000444721">
    <property type="component" value="Unassembled WGS sequence"/>
</dbReference>
<dbReference type="SUPFAM" id="SSF55816">
    <property type="entry name" value="5'-nucleotidase (syn. UDP-sugar hydrolase), C-terminal domain"/>
    <property type="match status" value="1"/>
</dbReference>
<dbReference type="GO" id="GO:0009166">
    <property type="term" value="P:nucleotide catabolic process"/>
    <property type="evidence" value="ECO:0007669"/>
    <property type="project" value="InterPro"/>
</dbReference>
<keyword evidence="2" id="KW-0732">Signal</keyword>
<protein>
    <recommendedName>
        <fullName evidence="8">5'-Nucleotidase C-terminal domain-containing protein</fullName>
    </recommendedName>
</protein>
<dbReference type="InterPro" id="IPR036907">
    <property type="entry name" value="5'-Nucleotdase_C_sf"/>
</dbReference>
<dbReference type="Pfam" id="PF00149">
    <property type="entry name" value="Metallophos"/>
    <property type="match status" value="1"/>
</dbReference>
<feature type="domain" description="5'-Nucleotidase C-terminal" evidence="5">
    <location>
        <begin position="320"/>
        <end position="476"/>
    </location>
</feature>
<dbReference type="InterPro" id="IPR029052">
    <property type="entry name" value="Metallo-depent_PP-like"/>
</dbReference>
<dbReference type="Pfam" id="PF02872">
    <property type="entry name" value="5_nucleotid_C"/>
    <property type="match status" value="1"/>
</dbReference>
<dbReference type="EMBL" id="VFQX01000034">
    <property type="protein sequence ID" value="KAF0977414.1"/>
    <property type="molecule type" value="Genomic_DNA"/>
</dbReference>
<name>A0A6A5BT64_NAEFO</name>
<dbReference type="PANTHER" id="PTHR11575">
    <property type="entry name" value="5'-NUCLEOTIDASE-RELATED"/>
    <property type="match status" value="1"/>
</dbReference>
<dbReference type="VEuPathDB" id="AmoebaDB:NfTy_071580"/>
<dbReference type="InterPro" id="IPR008334">
    <property type="entry name" value="5'-Nucleotdase_C"/>
</dbReference>
<keyword evidence="3" id="KW-0547">Nucleotide-binding</keyword>
<evidence type="ECO:0000313" key="6">
    <source>
        <dbReference type="EMBL" id="KAF0977414.1"/>
    </source>
</evidence>
<dbReference type="GeneID" id="68110624"/>
<evidence type="ECO:0000256" key="2">
    <source>
        <dbReference type="ARBA" id="ARBA00022729"/>
    </source>
</evidence>
<dbReference type="AlphaFoldDB" id="A0A6A5BT64"/>
<gene>
    <name evidence="6" type="ORF">FDP41_003406</name>
</gene>
<dbReference type="OrthoDB" id="10252235at2759"/>
<keyword evidence="3" id="KW-0378">Hydrolase</keyword>
<dbReference type="PRINTS" id="PR01607">
    <property type="entry name" value="APYRASEFAMLY"/>
</dbReference>
<comment type="similarity">
    <text evidence="1 3">Belongs to the 5'-nucleotidase family.</text>
</comment>
<comment type="caution">
    <text evidence="6">The sequence shown here is derived from an EMBL/GenBank/DDBJ whole genome shotgun (WGS) entry which is preliminary data.</text>
</comment>